<dbReference type="RefSeq" id="WP_039679994.1">
    <property type="nucleotide sequence ID" value="NZ_JAWGXO010000019.1"/>
</dbReference>
<dbReference type="OrthoDB" id="9779786at2"/>
<evidence type="ECO:0008006" key="9">
    <source>
        <dbReference type="Google" id="ProtNLM"/>
    </source>
</evidence>
<sequence>MKKNNNLISTIRDYITITIGVILVAFGIQYFYAPNEIAGGGLSGLALVISNFVPVLSVGTIIFLGNLILFVIAFVLVGGDFGMKTIYASFALSFVMDFMEKVMHSYALTNNLLLAVVMGTVVIAAGIGITFAINASTGGTDILAKILNKYSTINLGISLLLVDLAVVICGALTFGLDKGFYSLLAVVMNGLVVDRVIIMIEKKQKEKANLNSEEEKLAV</sequence>
<evidence type="ECO:0000313" key="8">
    <source>
        <dbReference type="Proteomes" id="UP000031189"/>
    </source>
</evidence>
<keyword evidence="2" id="KW-1003">Cell membrane</keyword>
<evidence type="ECO:0000256" key="6">
    <source>
        <dbReference type="SAM" id="Phobius"/>
    </source>
</evidence>
<keyword evidence="4 6" id="KW-1133">Transmembrane helix</keyword>
<proteinExistence type="predicted"/>
<protein>
    <recommendedName>
        <fullName evidence="9">YitT family protein</fullName>
    </recommendedName>
</protein>
<dbReference type="STRING" id="1577792.QX51_11195"/>
<keyword evidence="5 6" id="KW-0472">Membrane</keyword>
<dbReference type="Proteomes" id="UP000031189">
    <property type="component" value="Unassembled WGS sequence"/>
</dbReference>
<name>A0A0B3VWE7_9FIRM</name>
<evidence type="ECO:0000256" key="4">
    <source>
        <dbReference type="ARBA" id="ARBA00022989"/>
    </source>
</evidence>
<gene>
    <name evidence="7" type="ORF">QX51_11195</name>
</gene>
<feature type="transmembrane region" description="Helical" evidence="6">
    <location>
        <begin position="52"/>
        <end position="78"/>
    </location>
</feature>
<evidence type="ECO:0000256" key="2">
    <source>
        <dbReference type="ARBA" id="ARBA00022475"/>
    </source>
</evidence>
<evidence type="ECO:0000313" key="7">
    <source>
        <dbReference type="EMBL" id="KHS56919.1"/>
    </source>
</evidence>
<dbReference type="PANTHER" id="PTHR33545">
    <property type="entry name" value="UPF0750 MEMBRANE PROTEIN YITT-RELATED"/>
    <property type="match status" value="1"/>
</dbReference>
<dbReference type="GO" id="GO:0005886">
    <property type="term" value="C:plasma membrane"/>
    <property type="evidence" value="ECO:0007669"/>
    <property type="project" value="UniProtKB-SubCell"/>
</dbReference>
<dbReference type="InterPro" id="IPR003740">
    <property type="entry name" value="YitT"/>
</dbReference>
<dbReference type="PANTHER" id="PTHR33545:SF5">
    <property type="entry name" value="UPF0750 MEMBRANE PROTEIN YITT"/>
    <property type="match status" value="1"/>
</dbReference>
<reference evidence="7 8" key="1">
    <citation type="submission" date="2014-12" db="EMBL/GenBank/DDBJ databases">
        <title>Draft genome sequence of Terrisporobacter sp. 08-306576, isolated from the blood culture of a bacteremia patient.</title>
        <authorList>
            <person name="Lund L.C."/>
            <person name="Sydenham T.V."/>
            <person name="Hogh S.V."/>
            <person name="Skov M.N."/>
            <person name="Kemp M."/>
            <person name="Justesen U.S."/>
        </authorList>
    </citation>
    <scope>NUCLEOTIDE SEQUENCE [LARGE SCALE GENOMIC DNA]</scope>
    <source>
        <strain evidence="7 8">08-306576</strain>
    </source>
</reference>
<organism evidence="7 8">
    <name type="scientific">Terrisporobacter othiniensis</name>
    <dbReference type="NCBI Taxonomy" id="1577792"/>
    <lineage>
        <taxon>Bacteria</taxon>
        <taxon>Bacillati</taxon>
        <taxon>Bacillota</taxon>
        <taxon>Clostridia</taxon>
        <taxon>Peptostreptococcales</taxon>
        <taxon>Peptostreptococcaceae</taxon>
        <taxon>Terrisporobacter</taxon>
    </lineage>
</organism>
<feature type="transmembrane region" description="Helical" evidence="6">
    <location>
        <begin position="153"/>
        <end position="174"/>
    </location>
</feature>
<evidence type="ECO:0000256" key="3">
    <source>
        <dbReference type="ARBA" id="ARBA00022692"/>
    </source>
</evidence>
<dbReference type="Pfam" id="PF02588">
    <property type="entry name" value="YitT_membrane"/>
    <property type="match status" value="1"/>
</dbReference>
<keyword evidence="8" id="KW-1185">Reference proteome</keyword>
<keyword evidence="3 6" id="KW-0812">Transmembrane</keyword>
<feature type="transmembrane region" description="Helical" evidence="6">
    <location>
        <begin position="12"/>
        <end position="32"/>
    </location>
</feature>
<evidence type="ECO:0000256" key="5">
    <source>
        <dbReference type="ARBA" id="ARBA00023136"/>
    </source>
</evidence>
<comment type="subcellular location">
    <subcellularLocation>
        <location evidence="1">Cell membrane</location>
        <topology evidence="1">Multi-pass membrane protein</topology>
    </subcellularLocation>
</comment>
<dbReference type="AlphaFoldDB" id="A0A0B3VWE7"/>
<accession>A0A0B3VWE7</accession>
<evidence type="ECO:0000256" key="1">
    <source>
        <dbReference type="ARBA" id="ARBA00004651"/>
    </source>
</evidence>
<feature type="transmembrane region" description="Helical" evidence="6">
    <location>
        <begin position="112"/>
        <end position="133"/>
    </location>
</feature>
<feature type="transmembrane region" description="Helical" evidence="6">
    <location>
        <begin position="180"/>
        <end position="198"/>
    </location>
</feature>
<comment type="caution">
    <text evidence="7">The sequence shown here is derived from an EMBL/GenBank/DDBJ whole genome shotgun (WGS) entry which is preliminary data.</text>
</comment>
<dbReference type="InterPro" id="IPR051461">
    <property type="entry name" value="UPF0750_membrane"/>
</dbReference>
<dbReference type="EMBL" id="JWHR01000099">
    <property type="protein sequence ID" value="KHS56919.1"/>
    <property type="molecule type" value="Genomic_DNA"/>
</dbReference>